<dbReference type="FunFam" id="3.30.70.270:FF:000001">
    <property type="entry name" value="Diguanylate cyclase domain protein"/>
    <property type="match status" value="1"/>
</dbReference>
<dbReference type="GO" id="GO:0052621">
    <property type="term" value="F:diguanylate cyclase activity"/>
    <property type="evidence" value="ECO:0007669"/>
    <property type="project" value="UniProtKB-EC"/>
</dbReference>
<proteinExistence type="predicted"/>
<evidence type="ECO:0000256" key="4">
    <source>
        <dbReference type="SAM" id="Coils"/>
    </source>
</evidence>
<dbReference type="PANTHER" id="PTHR45138:SF9">
    <property type="entry name" value="DIGUANYLATE CYCLASE DGCM-RELATED"/>
    <property type="match status" value="1"/>
</dbReference>
<dbReference type="InterPro" id="IPR050469">
    <property type="entry name" value="Diguanylate_Cyclase"/>
</dbReference>
<reference evidence="7" key="2">
    <citation type="submission" date="2020-09" db="EMBL/GenBank/DDBJ databases">
        <authorList>
            <person name="Sun Q."/>
            <person name="Kim S."/>
        </authorList>
    </citation>
    <scope>NUCLEOTIDE SEQUENCE</scope>
    <source>
        <strain evidence="7">KCTC 42731</strain>
    </source>
</reference>
<dbReference type="SMART" id="SM00267">
    <property type="entry name" value="GGDEF"/>
    <property type="match status" value="1"/>
</dbReference>
<evidence type="ECO:0000256" key="1">
    <source>
        <dbReference type="ARBA" id="ARBA00001946"/>
    </source>
</evidence>
<evidence type="ECO:0000313" key="7">
    <source>
        <dbReference type="EMBL" id="GHF83010.1"/>
    </source>
</evidence>
<dbReference type="PANTHER" id="PTHR45138">
    <property type="entry name" value="REGULATORY COMPONENTS OF SENSORY TRANSDUCTION SYSTEM"/>
    <property type="match status" value="1"/>
</dbReference>
<gene>
    <name evidence="7" type="ORF">GCM10017161_07820</name>
</gene>
<dbReference type="InterPro" id="IPR043128">
    <property type="entry name" value="Rev_trsase/Diguanyl_cyclase"/>
</dbReference>
<dbReference type="PROSITE" id="PS50887">
    <property type="entry name" value="GGDEF"/>
    <property type="match status" value="1"/>
</dbReference>
<sequence>MQAEKFDNMIMSVLLLITLVVILLHTFSLDKSYVLDAKTKSPVYAVSDEGIGGTSIAKLIRDDDKFILQCEIKASSYAWPFCEITIAIGLDRKRNFLSPVDLSQFTDVIVKAKYVGENSTSLRFQLRTFNEAYSSTTDDSSWKYNGLEYWPEAVSTSTTIPLNALQVATWWLFDRKIPIKYAGPELENVLVVELATGNGIQPGYYQIELEKIEFVGKVFSNKQVFLSIITMWALAAIAALILNLQRSNRRLVDAQNKAKELKQLNKLLSVESNVLKQQVERDPLTGALNRIGLEQVLTKSLENVSMIFIDIDHFKTLNDKYGHGIGDEILREFTKLVSENSRSSDFLARWGGEEFLLICPNCNLMEAHDIAEDLREVISSHSFTHDIEITASFGVAHRENETTANLIERADLALYAAKAQGRNKVVLSENVNLF</sequence>
<comment type="catalytic activity">
    <reaction evidence="3">
        <text>2 GTP = 3',3'-c-di-GMP + 2 diphosphate</text>
        <dbReference type="Rhea" id="RHEA:24898"/>
        <dbReference type="ChEBI" id="CHEBI:33019"/>
        <dbReference type="ChEBI" id="CHEBI:37565"/>
        <dbReference type="ChEBI" id="CHEBI:58805"/>
        <dbReference type="EC" id="2.7.7.65"/>
    </reaction>
</comment>
<dbReference type="GO" id="GO:0043709">
    <property type="term" value="P:cell adhesion involved in single-species biofilm formation"/>
    <property type="evidence" value="ECO:0007669"/>
    <property type="project" value="TreeGrafter"/>
</dbReference>
<accession>A0A919EH99</accession>
<dbReference type="AlphaFoldDB" id="A0A919EH99"/>
<name>A0A919EH99_9GAMM</name>
<dbReference type="EC" id="2.7.7.65" evidence="2"/>
<feature type="coiled-coil region" evidence="4">
    <location>
        <begin position="237"/>
        <end position="271"/>
    </location>
</feature>
<evidence type="ECO:0000256" key="3">
    <source>
        <dbReference type="ARBA" id="ARBA00034247"/>
    </source>
</evidence>
<dbReference type="RefSeq" id="WP_189767469.1">
    <property type="nucleotide sequence ID" value="NZ_BNCK01000002.1"/>
</dbReference>
<organism evidence="7 8">
    <name type="scientific">Thalassotalea marina</name>
    <dbReference type="NCBI Taxonomy" id="1673741"/>
    <lineage>
        <taxon>Bacteria</taxon>
        <taxon>Pseudomonadati</taxon>
        <taxon>Pseudomonadota</taxon>
        <taxon>Gammaproteobacteria</taxon>
        <taxon>Alteromonadales</taxon>
        <taxon>Colwelliaceae</taxon>
        <taxon>Thalassotalea</taxon>
    </lineage>
</organism>
<evidence type="ECO:0000259" key="6">
    <source>
        <dbReference type="PROSITE" id="PS50887"/>
    </source>
</evidence>
<dbReference type="CDD" id="cd01949">
    <property type="entry name" value="GGDEF"/>
    <property type="match status" value="1"/>
</dbReference>
<keyword evidence="5" id="KW-0812">Transmembrane</keyword>
<dbReference type="InterPro" id="IPR000160">
    <property type="entry name" value="GGDEF_dom"/>
</dbReference>
<feature type="domain" description="GGDEF" evidence="6">
    <location>
        <begin position="302"/>
        <end position="430"/>
    </location>
</feature>
<dbReference type="Gene3D" id="3.30.70.270">
    <property type="match status" value="1"/>
</dbReference>
<keyword evidence="4" id="KW-0175">Coiled coil</keyword>
<dbReference type="EMBL" id="BNCK01000002">
    <property type="protein sequence ID" value="GHF83010.1"/>
    <property type="molecule type" value="Genomic_DNA"/>
</dbReference>
<dbReference type="Pfam" id="PF00990">
    <property type="entry name" value="GGDEF"/>
    <property type="match status" value="1"/>
</dbReference>
<comment type="cofactor">
    <cofactor evidence="1">
        <name>Mg(2+)</name>
        <dbReference type="ChEBI" id="CHEBI:18420"/>
    </cofactor>
</comment>
<dbReference type="SUPFAM" id="SSF55073">
    <property type="entry name" value="Nucleotide cyclase"/>
    <property type="match status" value="1"/>
</dbReference>
<comment type="caution">
    <text evidence="7">The sequence shown here is derived from an EMBL/GenBank/DDBJ whole genome shotgun (WGS) entry which is preliminary data.</text>
</comment>
<dbReference type="NCBIfam" id="TIGR00254">
    <property type="entry name" value="GGDEF"/>
    <property type="match status" value="1"/>
</dbReference>
<keyword evidence="5" id="KW-0472">Membrane</keyword>
<feature type="transmembrane region" description="Helical" evidence="5">
    <location>
        <begin position="224"/>
        <end position="244"/>
    </location>
</feature>
<dbReference type="Proteomes" id="UP000623842">
    <property type="component" value="Unassembled WGS sequence"/>
</dbReference>
<dbReference type="InterPro" id="IPR029787">
    <property type="entry name" value="Nucleotide_cyclase"/>
</dbReference>
<reference evidence="7" key="1">
    <citation type="journal article" date="2014" name="Int. J. Syst. Evol. Microbiol.">
        <title>Complete genome sequence of Corynebacterium casei LMG S-19264T (=DSM 44701T), isolated from a smear-ripened cheese.</title>
        <authorList>
            <consortium name="US DOE Joint Genome Institute (JGI-PGF)"/>
            <person name="Walter F."/>
            <person name="Albersmeier A."/>
            <person name="Kalinowski J."/>
            <person name="Ruckert C."/>
        </authorList>
    </citation>
    <scope>NUCLEOTIDE SEQUENCE</scope>
    <source>
        <strain evidence="7">KCTC 42731</strain>
    </source>
</reference>
<dbReference type="GO" id="GO:0005886">
    <property type="term" value="C:plasma membrane"/>
    <property type="evidence" value="ECO:0007669"/>
    <property type="project" value="TreeGrafter"/>
</dbReference>
<evidence type="ECO:0000256" key="5">
    <source>
        <dbReference type="SAM" id="Phobius"/>
    </source>
</evidence>
<evidence type="ECO:0000313" key="8">
    <source>
        <dbReference type="Proteomes" id="UP000623842"/>
    </source>
</evidence>
<keyword evidence="5" id="KW-1133">Transmembrane helix</keyword>
<keyword evidence="8" id="KW-1185">Reference proteome</keyword>
<protein>
    <recommendedName>
        <fullName evidence="2">diguanylate cyclase</fullName>
        <ecNumber evidence="2">2.7.7.65</ecNumber>
    </recommendedName>
</protein>
<evidence type="ECO:0000256" key="2">
    <source>
        <dbReference type="ARBA" id="ARBA00012528"/>
    </source>
</evidence>
<dbReference type="GO" id="GO:1902201">
    <property type="term" value="P:negative regulation of bacterial-type flagellum-dependent cell motility"/>
    <property type="evidence" value="ECO:0007669"/>
    <property type="project" value="TreeGrafter"/>
</dbReference>